<dbReference type="EC" id="3.2.2.-" evidence="13"/>
<evidence type="ECO:0000256" key="1">
    <source>
        <dbReference type="ARBA" id="ARBA00001966"/>
    </source>
</evidence>
<dbReference type="FunFam" id="1.10.1670.10:FF:000003">
    <property type="entry name" value="Endonuclease III homolog"/>
    <property type="match status" value="1"/>
</dbReference>
<keyword evidence="11 13" id="KW-0456">Lyase</keyword>
<evidence type="ECO:0000256" key="7">
    <source>
        <dbReference type="ARBA" id="ARBA00022946"/>
    </source>
</evidence>
<organism evidence="16 17">
    <name type="scientific">Fasciolopsis buskii</name>
    <dbReference type="NCBI Taxonomy" id="27845"/>
    <lineage>
        <taxon>Eukaryota</taxon>
        <taxon>Metazoa</taxon>
        <taxon>Spiralia</taxon>
        <taxon>Lophotrochozoa</taxon>
        <taxon>Platyhelminthes</taxon>
        <taxon>Trematoda</taxon>
        <taxon>Digenea</taxon>
        <taxon>Plagiorchiida</taxon>
        <taxon>Echinostomata</taxon>
        <taxon>Echinostomatoidea</taxon>
        <taxon>Fasciolidae</taxon>
        <taxon>Fasciolopsis</taxon>
    </lineage>
</organism>
<evidence type="ECO:0000256" key="14">
    <source>
        <dbReference type="SAM" id="MobiDB-lite"/>
    </source>
</evidence>
<keyword evidence="10 13" id="KW-0234">DNA repair</keyword>
<keyword evidence="9" id="KW-0411">Iron-sulfur</keyword>
<keyword evidence="13" id="KW-0496">Mitochondrion</keyword>
<evidence type="ECO:0000256" key="13">
    <source>
        <dbReference type="HAMAP-Rule" id="MF_03183"/>
    </source>
</evidence>
<evidence type="ECO:0000313" key="17">
    <source>
        <dbReference type="Proteomes" id="UP000728185"/>
    </source>
</evidence>
<keyword evidence="4" id="KW-0479">Metal-binding</keyword>
<evidence type="ECO:0000256" key="4">
    <source>
        <dbReference type="ARBA" id="ARBA00022723"/>
    </source>
</evidence>
<evidence type="ECO:0000256" key="2">
    <source>
        <dbReference type="ARBA" id="ARBA00008343"/>
    </source>
</evidence>
<dbReference type="HAMAP" id="MF_03183">
    <property type="entry name" value="Endonuclease_III_Nth"/>
    <property type="match status" value="1"/>
</dbReference>
<dbReference type="Gene3D" id="1.10.340.30">
    <property type="entry name" value="Hypothetical protein, domain 2"/>
    <property type="match status" value="1"/>
</dbReference>
<protein>
    <recommendedName>
        <fullName evidence="13">Endonuclease III homolog</fullName>
        <ecNumber evidence="13">3.2.2.-</ecNumber>
        <ecNumber evidence="13">4.2.99.18</ecNumber>
    </recommendedName>
    <alternativeName>
        <fullName evidence="13">Bifunctional DNA N-glycosylase/DNA-(apurinic or apyrimidinic site) lyase</fullName>
        <shortName evidence="13">DNA glycosylase/AP lyase</shortName>
    </alternativeName>
</protein>
<evidence type="ECO:0000256" key="10">
    <source>
        <dbReference type="ARBA" id="ARBA00023204"/>
    </source>
</evidence>
<dbReference type="PANTHER" id="PTHR43286:SF1">
    <property type="entry name" value="ENDONUCLEASE III-LIKE PROTEIN 1"/>
    <property type="match status" value="1"/>
</dbReference>
<keyword evidence="16" id="KW-0540">Nuclease</keyword>
<dbReference type="SMART" id="SM00478">
    <property type="entry name" value="ENDO3c"/>
    <property type="match status" value="1"/>
</dbReference>
<dbReference type="Proteomes" id="UP000728185">
    <property type="component" value="Unassembled WGS sequence"/>
</dbReference>
<evidence type="ECO:0000256" key="8">
    <source>
        <dbReference type="ARBA" id="ARBA00023004"/>
    </source>
</evidence>
<keyword evidence="3" id="KW-0004">4Fe-4S</keyword>
<comment type="cofactor">
    <cofactor evidence="1">
        <name>[4Fe-4S] cluster</name>
        <dbReference type="ChEBI" id="CHEBI:49883"/>
    </cofactor>
</comment>
<evidence type="ECO:0000256" key="6">
    <source>
        <dbReference type="ARBA" id="ARBA00022801"/>
    </source>
</evidence>
<comment type="caution">
    <text evidence="13">Lacks conserved residue(s) required for the propagation of feature annotation.</text>
</comment>
<dbReference type="GO" id="GO:0003677">
    <property type="term" value="F:DNA binding"/>
    <property type="evidence" value="ECO:0007669"/>
    <property type="project" value="UniProtKB-UniRule"/>
</dbReference>
<evidence type="ECO:0000256" key="3">
    <source>
        <dbReference type="ARBA" id="ARBA00022485"/>
    </source>
</evidence>
<proteinExistence type="inferred from homology"/>
<dbReference type="GO" id="GO:0006289">
    <property type="term" value="P:nucleotide-excision repair"/>
    <property type="evidence" value="ECO:0007669"/>
    <property type="project" value="TreeGrafter"/>
</dbReference>
<dbReference type="InterPro" id="IPR000445">
    <property type="entry name" value="HhH_motif"/>
</dbReference>
<dbReference type="PANTHER" id="PTHR43286">
    <property type="entry name" value="ENDONUCLEASE III-LIKE PROTEIN 1"/>
    <property type="match status" value="1"/>
</dbReference>
<feature type="region of interest" description="Disordered" evidence="14">
    <location>
        <begin position="262"/>
        <end position="300"/>
    </location>
</feature>
<dbReference type="CDD" id="cd00056">
    <property type="entry name" value="ENDO3c"/>
    <property type="match status" value="1"/>
</dbReference>
<dbReference type="InterPro" id="IPR030841">
    <property type="entry name" value="NTH1"/>
</dbReference>
<dbReference type="GO" id="GO:0051539">
    <property type="term" value="F:4 iron, 4 sulfur cluster binding"/>
    <property type="evidence" value="ECO:0007669"/>
    <property type="project" value="UniProtKB-KW"/>
</dbReference>
<dbReference type="GO" id="GO:0005634">
    <property type="term" value="C:nucleus"/>
    <property type="evidence" value="ECO:0007669"/>
    <property type="project" value="UniProtKB-SubCell"/>
</dbReference>
<keyword evidence="8" id="KW-0408">Iron</keyword>
<accession>A0A8E0VEN9</accession>
<feature type="compositionally biased region" description="Basic and acidic residues" evidence="14">
    <location>
        <begin position="266"/>
        <end position="292"/>
    </location>
</feature>
<reference evidence="16" key="1">
    <citation type="submission" date="2019-05" db="EMBL/GenBank/DDBJ databases">
        <title>Annotation for the trematode Fasciolopsis buski.</title>
        <authorList>
            <person name="Choi Y.-J."/>
        </authorList>
    </citation>
    <scope>NUCLEOTIDE SEQUENCE</scope>
    <source>
        <strain evidence="16">HT</strain>
        <tissue evidence="16">Whole worm</tissue>
    </source>
</reference>
<dbReference type="PROSITE" id="PS00764">
    <property type="entry name" value="ENDONUCLEASE_III_1"/>
    <property type="match status" value="1"/>
</dbReference>
<dbReference type="FunFam" id="1.10.340.30:FF:000005">
    <property type="entry name" value="Endonuclease III-like protein 1"/>
    <property type="match status" value="1"/>
</dbReference>
<dbReference type="OrthoDB" id="2099276at2759"/>
<name>A0A8E0VEN9_9TREM</name>
<dbReference type="InterPro" id="IPR003265">
    <property type="entry name" value="HhH-GPD_domain"/>
</dbReference>
<evidence type="ECO:0000259" key="15">
    <source>
        <dbReference type="SMART" id="SM00478"/>
    </source>
</evidence>
<dbReference type="GO" id="GO:0000703">
    <property type="term" value="F:oxidized pyrimidine nucleobase lesion DNA N-glycosylase activity"/>
    <property type="evidence" value="ECO:0007669"/>
    <property type="project" value="UniProtKB-UniRule"/>
</dbReference>
<keyword evidence="16" id="KW-0255">Endonuclease</keyword>
<dbReference type="AlphaFoldDB" id="A0A8E0VEN9"/>
<keyword evidence="12 13" id="KW-0326">Glycosidase</keyword>
<evidence type="ECO:0000313" key="16">
    <source>
        <dbReference type="EMBL" id="KAA0189168.1"/>
    </source>
</evidence>
<dbReference type="InterPro" id="IPR004035">
    <property type="entry name" value="Endouclease-III_FeS-bd_BS"/>
</dbReference>
<dbReference type="InterPro" id="IPR023170">
    <property type="entry name" value="HhH_base_excis_C"/>
</dbReference>
<dbReference type="EMBL" id="LUCM01007949">
    <property type="protein sequence ID" value="KAA0189168.1"/>
    <property type="molecule type" value="Genomic_DNA"/>
</dbReference>
<dbReference type="GO" id="GO:0046872">
    <property type="term" value="F:metal ion binding"/>
    <property type="evidence" value="ECO:0007669"/>
    <property type="project" value="UniProtKB-KW"/>
</dbReference>
<dbReference type="EC" id="4.2.99.18" evidence="13"/>
<evidence type="ECO:0000256" key="5">
    <source>
        <dbReference type="ARBA" id="ARBA00022763"/>
    </source>
</evidence>
<comment type="function">
    <text evidence="13">Bifunctional DNA N-glycosylase with associated apurinic/apyrimidinic (AP) lyase function that catalyzes the first step in base excision repair (BER), the primary repair pathway for the repair of oxidative DNA damage. The DNA N-glycosylase activity releases the damaged DNA base from DNA by cleaving the N-glycosidic bond, leaving an AP site. The AP lyase activity cleaves the phosphodiester bond 3' to the AP site by a beta-elimination. Primarily recognizes and repairs oxidative base damage of pyrimidines.</text>
</comment>
<keyword evidence="13" id="KW-0539">Nucleus</keyword>
<dbReference type="Pfam" id="PF00633">
    <property type="entry name" value="HHH"/>
    <property type="match status" value="1"/>
</dbReference>
<evidence type="ECO:0000256" key="11">
    <source>
        <dbReference type="ARBA" id="ARBA00023239"/>
    </source>
</evidence>
<dbReference type="SUPFAM" id="SSF48150">
    <property type="entry name" value="DNA-glycosylase"/>
    <property type="match status" value="1"/>
</dbReference>
<dbReference type="InterPro" id="IPR011257">
    <property type="entry name" value="DNA_glycosylase"/>
</dbReference>
<dbReference type="GO" id="GO:0005739">
    <property type="term" value="C:mitochondrion"/>
    <property type="evidence" value="ECO:0007669"/>
    <property type="project" value="UniProtKB-SubCell"/>
</dbReference>
<keyword evidence="7" id="KW-0809">Transit peptide</keyword>
<evidence type="ECO:0000256" key="9">
    <source>
        <dbReference type="ARBA" id="ARBA00023014"/>
    </source>
</evidence>
<dbReference type="GO" id="GO:0140078">
    <property type="term" value="F:class I DNA-(apurinic or apyrimidinic site) endonuclease activity"/>
    <property type="evidence" value="ECO:0007669"/>
    <property type="project" value="UniProtKB-EC"/>
</dbReference>
<comment type="caution">
    <text evidence="16">The sequence shown here is derived from an EMBL/GenBank/DDBJ whole genome shotgun (WGS) entry which is preliminary data.</text>
</comment>
<dbReference type="Pfam" id="PF00730">
    <property type="entry name" value="HhH-GPD"/>
    <property type="match status" value="1"/>
</dbReference>
<comment type="subcellular location">
    <subcellularLocation>
        <location evidence="13">Nucleus</location>
    </subcellularLocation>
    <subcellularLocation>
        <location evidence="13">Mitochondrion</location>
    </subcellularLocation>
</comment>
<evidence type="ECO:0000256" key="12">
    <source>
        <dbReference type="ARBA" id="ARBA00023295"/>
    </source>
</evidence>
<dbReference type="Gene3D" id="1.10.1670.10">
    <property type="entry name" value="Helix-hairpin-Helix base-excision DNA repair enzymes (C-terminal)"/>
    <property type="match status" value="1"/>
</dbReference>
<feature type="domain" description="HhH-GPD" evidence="15">
    <location>
        <begin position="82"/>
        <end position="231"/>
    </location>
</feature>
<gene>
    <name evidence="13" type="primary">NTH1</name>
    <name evidence="16" type="ORF">FBUS_00594</name>
</gene>
<dbReference type="GO" id="GO:0006285">
    <property type="term" value="P:base-excision repair, AP site formation"/>
    <property type="evidence" value="ECO:0007669"/>
    <property type="project" value="UniProtKB-UniRule"/>
</dbReference>
<comment type="similarity">
    <text evidence="2 13">Belongs to the Nth/MutY family.</text>
</comment>
<keyword evidence="17" id="KW-1185">Reference proteome</keyword>
<sequence length="300" mass="34217">MSITRARYPVAETQTTTDIESIVPESFAKQWNPPKWREQLANIIRMRKARDAPVDIMGCERLADSTEDPKVFRLQVLLSLMLSSQTKDAVTAAAMERLRPVGTVEQLVSMTTNTLEQIIYPVGFYKRKALYIKQTCQLLKDKYDGDIPRTVQELCELPGVGPKMAHLATRVAWGEVTGIAVDVHVHRIANRLQWTKKPTNSPEETRKALESWLPRDEWDRINWLLVGFGQQICLPISPKCHDCLNKTICPVGRKLSKTTKFVSTEKNIEENMGEKNEDEKSNPKNDGKDKNVKTKRKRTS</sequence>
<keyword evidence="6 13" id="KW-0378">Hydrolase</keyword>
<comment type="catalytic activity">
    <reaction evidence="13">
        <text>2'-deoxyribonucleotide-(2'-deoxyribose 5'-phosphate)-2'-deoxyribonucleotide-DNA = a 3'-end 2'-deoxyribonucleotide-(2,3-dehydro-2,3-deoxyribose 5'-phosphate)-DNA + a 5'-end 5'-phospho-2'-deoxyribonucleoside-DNA + H(+)</text>
        <dbReference type="Rhea" id="RHEA:66592"/>
        <dbReference type="Rhea" id="RHEA-COMP:13180"/>
        <dbReference type="Rhea" id="RHEA-COMP:16897"/>
        <dbReference type="Rhea" id="RHEA-COMP:17067"/>
        <dbReference type="ChEBI" id="CHEBI:15378"/>
        <dbReference type="ChEBI" id="CHEBI:136412"/>
        <dbReference type="ChEBI" id="CHEBI:157695"/>
        <dbReference type="ChEBI" id="CHEBI:167181"/>
        <dbReference type="EC" id="4.2.99.18"/>
    </reaction>
</comment>
<keyword evidence="5 13" id="KW-0227">DNA damage</keyword>